<dbReference type="OrthoDB" id="3139399at2759"/>
<dbReference type="Gene3D" id="3.80.10.10">
    <property type="entry name" value="Ribonuclease Inhibitor"/>
    <property type="match status" value="1"/>
</dbReference>
<dbReference type="InterPro" id="IPR032675">
    <property type="entry name" value="LRR_dom_sf"/>
</dbReference>
<dbReference type="Proteomes" id="UP000807469">
    <property type="component" value="Unassembled WGS sequence"/>
</dbReference>
<protein>
    <recommendedName>
        <fullName evidence="3">F-box domain-containing protein</fullName>
    </recommendedName>
</protein>
<sequence length="488" mass="54636">MASSEPQLSSRSLVTGGPCTHDSGGLCDPCRTLLSLGIVRGSSTKNDAMTAQERQHLKFWTARNLIHDPMQRLPFEIKSIIFEFYCDPPMKDVKRQMTLLSICTNWRAAAIDTVNLWTSLPVPPSAEEFSVEYVRLWLERSRPMPVSIEFATHLRAVEDRDARERVKRRLADVVIANKDRVCSLNTSALSILQRIIGGGTMAGGWAMLSNLSMKRLTISEAFEAFRGCPNLISVDFRHLSGTSATITSPSMQRLQVMKVGFRSDSDPTVFFDNLENTALKVLIVHSSAATDPLVSLKALLTHSKSSLTTLHLALPNFRSHDLMLLLAHQPSLHSLEISLLEVEHFVNIAETVVAFANLMQRLLTNGHDQQGVGPQFTTGTFLPWLETLRYTGDMIWHWDTLANIYTSHAQRRQANPGQSSANGNTRARSIYRPLRFIEFSIANNNLAVSAVNRIASNNIHDLRRRMSNPQCDFKCSFYDAFHVMNAPS</sequence>
<dbReference type="AlphaFoldDB" id="A0A9P6CS90"/>
<evidence type="ECO:0000313" key="1">
    <source>
        <dbReference type="EMBL" id="KAF9477022.1"/>
    </source>
</evidence>
<dbReference type="SUPFAM" id="SSF52047">
    <property type="entry name" value="RNI-like"/>
    <property type="match status" value="1"/>
</dbReference>
<dbReference type="EMBL" id="MU155274">
    <property type="protein sequence ID" value="KAF9477022.1"/>
    <property type="molecule type" value="Genomic_DNA"/>
</dbReference>
<keyword evidence="2" id="KW-1185">Reference proteome</keyword>
<evidence type="ECO:0000313" key="2">
    <source>
        <dbReference type="Proteomes" id="UP000807469"/>
    </source>
</evidence>
<comment type="caution">
    <text evidence="1">The sequence shown here is derived from an EMBL/GenBank/DDBJ whole genome shotgun (WGS) entry which is preliminary data.</text>
</comment>
<accession>A0A9P6CS90</accession>
<evidence type="ECO:0008006" key="3">
    <source>
        <dbReference type="Google" id="ProtNLM"/>
    </source>
</evidence>
<name>A0A9P6CS90_9AGAR</name>
<organism evidence="1 2">
    <name type="scientific">Pholiota conissans</name>
    <dbReference type="NCBI Taxonomy" id="109636"/>
    <lineage>
        <taxon>Eukaryota</taxon>
        <taxon>Fungi</taxon>
        <taxon>Dikarya</taxon>
        <taxon>Basidiomycota</taxon>
        <taxon>Agaricomycotina</taxon>
        <taxon>Agaricomycetes</taxon>
        <taxon>Agaricomycetidae</taxon>
        <taxon>Agaricales</taxon>
        <taxon>Agaricineae</taxon>
        <taxon>Strophariaceae</taxon>
        <taxon>Pholiota</taxon>
    </lineage>
</organism>
<proteinExistence type="predicted"/>
<reference evidence="1" key="1">
    <citation type="submission" date="2020-11" db="EMBL/GenBank/DDBJ databases">
        <authorList>
            <consortium name="DOE Joint Genome Institute"/>
            <person name="Ahrendt S."/>
            <person name="Riley R."/>
            <person name="Andreopoulos W."/>
            <person name="Labutti K."/>
            <person name="Pangilinan J."/>
            <person name="Ruiz-Duenas F.J."/>
            <person name="Barrasa J.M."/>
            <person name="Sanchez-Garcia M."/>
            <person name="Camarero S."/>
            <person name="Miyauchi S."/>
            <person name="Serrano A."/>
            <person name="Linde D."/>
            <person name="Babiker R."/>
            <person name="Drula E."/>
            <person name="Ayuso-Fernandez I."/>
            <person name="Pacheco R."/>
            <person name="Padilla G."/>
            <person name="Ferreira P."/>
            <person name="Barriuso J."/>
            <person name="Kellner H."/>
            <person name="Castanera R."/>
            <person name="Alfaro M."/>
            <person name="Ramirez L."/>
            <person name="Pisabarro A.G."/>
            <person name="Kuo A."/>
            <person name="Tritt A."/>
            <person name="Lipzen A."/>
            <person name="He G."/>
            <person name="Yan M."/>
            <person name="Ng V."/>
            <person name="Cullen D."/>
            <person name="Martin F."/>
            <person name="Rosso M.-N."/>
            <person name="Henrissat B."/>
            <person name="Hibbett D."/>
            <person name="Martinez A.T."/>
            <person name="Grigoriev I.V."/>
        </authorList>
    </citation>
    <scope>NUCLEOTIDE SEQUENCE</scope>
    <source>
        <strain evidence="1">CIRM-BRFM 674</strain>
    </source>
</reference>
<gene>
    <name evidence="1" type="ORF">BDN70DRAFT_896862</name>
</gene>